<gene>
    <name evidence="2" type="ORF">PCOR1329_LOCUS83036</name>
</gene>
<evidence type="ECO:0000313" key="3">
    <source>
        <dbReference type="Proteomes" id="UP001189429"/>
    </source>
</evidence>
<keyword evidence="3" id="KW-1185">Reference proteome</keyword>
<sequence length="220" mass="23491">MSERHSDSPRRDKLQAVPRGSRCVCRQLLPRKQVRGSRRSSWTSVCPDEGGLRAAAAPISGPTRRLGELLGSLAGVLRSSPRGGSGGPSPDVSTCGDAELLAPRERGLVDAMPWLGKHTRRPGPPLWHRLAAVLRRGAAALADARRGARGGARGLRPLAGCGWRRVRAAGGATAAGERLQQSELRAAEARVGELCAKMELHQLRSAARGEAFAREARELR</sequence>
<organism evidence="2 3">
    <name type="scientific">Prorocentrum cordatum</name>
    <dbReference type="NCBI Taxonomy" id="2364126"/>
    <lineage>
        <taxon>Eukaryota</taxon>
        <taxon>Sar</taxon>
        <taxon>Alveolata</taxon>
        <taxon>Dinophyceae</taxon>
        <taxon>Prorocentrales</taxon>
        <taxon>Prorocentraceae</taxon>
        <taxon>Prorocentrum</taxon>
    </lineage>
</organism>
<name>A0ABN9Y8M9_9DINO</name>
<dbReference type="Proteomes" id="UP001189429">
    <property type="component" value="Unassembled WGS sequence"/>
</dbReference>
<evidence type="ECO:0000256" key="1">
    <source>
        <dbReference type="SAM" id="MobiDB-lite"/>
    </source>
</evidence>
<feature type="region of interest" description="Disordered" evidence="1">
    <location>
        <begin position="77"/>
        <end position="96"/>
    </location>
</feature>
<comment type="caution">
    <text evidence="2">The sequence shown here is derived from an EMBL/GenBank/DDBJ whole genome shotgun (WGS) entry which is preliminary data.</text>
</comment>
<proteinExistence type="predicted"/>
<dbReference type="EMBL" id="CAUYUJ010021993">
    <property type="protein sequence ID" value="CAK0908335.1"/>
    <property type="molecule type" value="Genomic_DNA"/>
</dbReference>
<accession>A0ABN9Y8M9</accession>
<evidence type="ECO:0000313" key="2">
    <source>
        <dbReference type="EMBL" id="CAK0908335.1"/>
    </source>
</evidence>
<protein>
    <submittedName>
        <fullName evidence="2">Uncharacterized protein</fullName>
    </submittedName>
</protein>
<reference evidence="2" key="1">
    <citation type="submission" date="2023-10" db="EMBL/GenBank/DDBJ databases">
        <authorList>
            <person name="Chen Y."/>
            <person name="Shah S."/>
            <person name="Dougan E. K."/>
            <person name="Thang M."/>
            <person name="Chan C."/>
        </authorList>
    </citation>
    <scope>NUCLEOTIDE SEQUENCE [LARGE SCALE GENOMIC DNA]</scope>
</reference>